<name>A0A9P8EWK1_AURME</name>
<dbReference type="InterPro" id="IPR029021">
    <property type="entry name" value="Prot-tyrosine_phosphatase-like"/>
</dbReference>
<feature type="non-terminal residue" evidence="1">
    <location>
        <position position="150"/>
    </location>
</feature>
<dbReference type="GO" id="GO:0004721">
    <property type="term" value="F:phosphoprotein phosphatase activity"/>
    <property type="evidence" value="ECO:0007669"/>
    <property type="project" value="InterPro"/>
</dbReference>
<organism evidence="1 2">
    <name type="scientific">Aureobasidium melanogenum</name>
    <name type="common">Aureobasidium pullulans var. melanogenum</name>
    <dbReference type="NCBI Taxonomy" id="46634"/>
    <lineage>
        <taxon>Eukaryota</taxon>
        <taxon>Fungi</taxon>
        <taxon>Dikarya</taxon>
        <taxon>Ascomycota</taxon>
        <taxon>Pezizomycotina</taxon>
        <taxon>Dothideomycetes</taxon>
        <taxon>Dothideomycetidae</taxon>
        <taxon>Dothideales</taxon>
        <taxon>Saccotheciaceae</taxon>
        <taxon>Aureobasidium</taxon>
    </lineage>
</organism>
<dbReference type="Proteomes" id="UP000779574">
    <property type="component" value="Unassembled WGS sequence"/>
</dbReference>
<gene>
    <name evidence="1" type="ORF">KCU76_g82</name>
</gene>
<dbReference type="Pfam" id="PF13350">
    <property type="entry name" value="Y_phosphatase3"/>
    <property type="match status" value="1"/>
</dbReference>
<reference evidence="1" key="1">
    <citation type="journal article" date="2021" name="J Fungi (Basel)">
        <title>Virulence traits and population genomics of the black yeast Aureobasidium melanogenum.</title>
        <authorList>
            <person name="Cernosa A."/>
            <person name="Sun X."/>
            <person name="Gostincar C."/>
            <person name="Fang C."/>
            <person name="Gunde-Cimerman N."/>
            <person name="Song Z."/>
        </authorList>
    </citation>
    <scope>NUCLEOTIDE SEQUENCE</scope>
    <source>
        <strain evidence="1">EXF-9911</strain>
    </source>
</reference>
<dbReference type="EMBL" id="JAHFXF010000001">
    <property type="protein sequence ID" value="KAG9701323.1"/>
    <property type="molecule type" value="Genomic_DNA"/>
</dbReference>
<protein>
    <submittedName>
        <fullName evidence="1">Uncharacterized protein</fullName>
    </submittedName>
</protein>
<accession>A0A9P8EWK1</accession>
<dbReference type="Gene3D" id="3.90.190.10">
    <property type="entry name" value="Protein tyrosine phosphatase superfamily"/>
    <property type="match status" value="1"/>
</dbReference>
<evidence type="ECO:0000313" key="2">
    <source>
        <dbReference type="Proteomes" id="UP000779574"/>
    </source>
</evidence>
<sequence>MSEYQEEKAPPLKTVVNFRDVASLAGNIKPGLLYRSANLDDATQEDLDNLRERYRIRSIIDLRGIHDCQYQHTRPSIALHRPRWPTVWYQAAFKAGGNSWTRKCIKNAWLYPKPSLTTHSLRSKPSSRSWWIHRRIRCWSSINSARSSCH</sequence>
<proteinExistence type="predicted"/>
<dbReference type="SUPFAM" id="SSF52799">
    <property type="entry name" value="(Phosphotyrosine protein) phosphatases II"/>
    <property type="match status" value="1"/>
</dbReference>
<dbReference type="InterPro" id="IPR026893">
    <property type="entry name" value="Tyr/Ser_Pase_IphP-type"/>
</dbReference>
<reference evidence="1" key="2">
    <citation type="submission" date="2021-08" db="EMBL/GenBank/DDBJ databases">
        <authorList>
            <person name="Gostincar C."/>
            <person name="Sun X."/>
            <person name="Song Z."/>
            <person name="Gunde-Cimerman N."/>
        </authorList>
    </citation>
    <scope>NUCLEOTIDE SEQUENCE</scope>
    <source>
        <strain evidence="1">EXF-9911</strain>
    </source>
</reference>
<evidence type="ECO:0000313" key="1">
    <source>
        <dbReference type="EMBL" id="KAG9701323.1"/>
    </source>
</evidence>
<dbReference type="AlphaFoldDB" id="A0A9P8EWK1"/>
<comment type="caution">
    <text evidence="1">The sequence shown here is derived from an EMBL/GenBank/DDBJ whole genome shotgun (WGS) entry which is preliminary data.</text>
</comment>